<keyword evidence="3" id="KW-1185">Reference proteome</keyword>
<name>A0A075AY73_ROZAC</name>
<proteinExistence type="predicted"/>
<evidence type="ECO:0000313" key="3">
    <source>
        <dbReference type="Proteomes" id="UP000030755"/>
    </source>
</evidence>
<dbReference type="HOGENOM" id="CLU_2251596_0_0_1"/>
<feature type="chain" id="PRO_5001705831" evidence="1">
    <location>
        <begin position="17"/>
        <end position="104"/>
    </location>
</feature>
<dbReference type="Proteomes" id="UP000030755">
    <property type="component" value="Unassembled WGS sequence"/>
</dbReference>
<feature type="signal peptide" evidence="1">
    <location>
        <begin position="1"/>
        <end position="16"/>
    </location>
</feature>
<protein>
    <submittedName>
        <fullName evidence="2">Uncharacterized protein</fullName>
    </submittedName>
</protein>
<organism evidence="2 3">
    <name type="scientific">Rozella allomycis (strain CSF55)</name>
    <dbReference type="NCBI Taxonomy" id="988480"/>
    <lineage>
        <taxon>Eukaryota</taxon>
        <taxon>Fungi</taxon>
        <taxon>Fungi incertae sedis</taxon>
        <taxon>Cryptomycota</taxon>
        <taxon>Cryptomycota incertae sedis</taxon>
        <taxon>Rozella</taxon>
    </lineage>
</organism>
<evidence type="ECO:0000313" key="2">
    <source>
        <dbReference type="EMBL" id="EPZ35217.1"/>
    </source>
</evidence>
<sequence>MHTWLSILLLAASFFCFPSEDLFENKIQRLEEFYNSQSLVINADRFYEEYDRLQKRYKIREKHIITQLKGILLDYNINADKDVQDEVLKKVAILNNRLSNDDRQ</sequence>
<accession>A0A075AY73</accession>
<dbReference type="AlphaFoldDB" id="A0A075AY73"/>
<reference evidence="2 3" key="1">
    <citation type="journal article" date="2013" name="Curr. Biol.">
        <title>Shared signatures of parasitism and phylogenomics unite Cryptomycota and microsporidia.</title>
        <authorList>
            <person name="James T.Y."/>
            <person name="Pelin A."/>
            <person name="Bonen L."/>
            <person name="Ahrendt S."/>
            <person name="Sain D."/>
            <person name="Corradi N."/>
            <person name="Stajich J.E."/>
        </authorList>
    </citation>
    <scope>NUCLEOTIDE SEQUENCE [LARGE SCALE GENOMIC DNA]</scope>
    <source>
        <strain evidence="2 3">CSF55</strain>
    </source>
</reference>
<evidence type="ECO:0000256" key="1">
    <source>
        <dbReference type="SAM" id="SignalP"/>
    </source>
</evidence>
<dbReference type="EMBL" id="KE560852">
    <property type="protein sequence ID" value="EPZ35217.1"/>
    <property type="molecule type" value="Genomic_DNA"/>
</dbReference>
<gene>
    <name evidence="2" type="ORF">O9G_004696</name>
</gene>
<keyword evidence="1" id="KW-0732">Signal</keyword>